<keyword evidence="1" id="KW-0413">Isomerase</keyword>
<organism evidence="5 6">
    <name type="scientific">Modicisalibacter muralis</name>
    <dbReference type="NCBI Taxonomy" id="119000"/>
    <lineage>
        <taxon>Bacteria</taxon>
        <taxon>Pseudomonadati</taxon>
        <taxon>Pseudomonadota</taxon>
        <taxon>Gammaproteobacteria</taxon>
        <taxon>Oceanospirillales</taxon>
        <taxon>Halomonadaceae</taxon>
        <taxon>Modicisalibacter</taxon>
    </lineage>
</organism>
<dbReference type="CDD" id="cd06558">
    <property type="entry name" value="crotonase-like"/>
    <property type="match status" value="1"/>
</dbReference>
<protein>
    <submittedName>
        <fullName evidence="5">3-hydroxyacyl-CoA dehydrogenase</fullName>
    </submittedName>
</protein>
<keyword evidence="6" id="KW-1185">Reference proteome</keyword>
<dbReference type="Proteomes" id="UP000198654">
    <property type="component" value="Unassembled WGS sequence"/>
</dbReference>
<dbReference type="GO" id="GO:0016853">
    <property type="term" value="F:isomerase activity"/>
    <property type="evidence" value="ECO:0007669"/>
    <property type="project" value="UniProtKB-KW"/>
</dbReference>
<dbReference type="InterPro" id="IPR029045">
    <property type="entry name" value="ClpP/crotonase-like_dom_sf"/>
</dbReference>
<dbReference type="OrthoDB" id="5389341at2"/>
<evidence type="ECO:0000256" key="2">
    <source>
        <dbReference type="ARBA" id="ARBA00023239"/>
    </source>
</evidence>
<evidence type="ECO:0000256" key="1">
    <source>
        <dbReference type="ARBA" id="ARBA00023235"/>
    </source>
</evidence>
<dbReference type="AlphaFoldDB" id="A0A1G9QDT0"/>
<dbReference type="GO" id="GO:0016829">
    <property type="term" value="F:lyase activity"/>
    <property type="evidence" value="ECO:0007669"/>
    <property type="project" value="UniProtKB-KW"/>
</dbReference>
<dbReference type="STRING" id="119000.SAMN05661010_03327"/>
<name>A0A1G9QDT0_9GAMM</name>
<keyword evidence="3" id="KW-0511">Multifunctional enzyme</keyword>
<gene>
    <name evidence="5" type="ORF">SAMN05661010_03327</name>
</gene>
<dbReference type="InterPro" id="IPR001753">
    <property type="entry name" value="Enoyl-CoA_hydra/iso"/>
</dbReference>
<dbReference type="SUPFAM" id="SSF52096">
    <property type="entry name" value="ClpP/crotonase"/>
    <property type="match status" value="1"/>
</dbReference>
<dbReference type="InterPro" id="IPR018376">
    <property type="entry name" value="Enoyl-CoA_hyd/isom_CS"/>
</dbReference>
<sequence>MQNEVSYTRHARIGVIRIDNPPVNALGQAVRQGLLDTLREALTDDRAEALVLLAAGRTFIAGADIREFGKPPQAPLLPDVINTLETSAKPLIAVLHGTALGGGLEVALGCHLRIALAGTRVGLPEVKLGLLPGAGGTQRLPRLADIDCALDMITSGRFVDADEALANGIVDDVVADTDPLQAGLVAAEKLLQGQYTARITGELPAPTTASDTCERYRQRLTHDVPYLFSPFRCVDAVDAACRLPFAEGLERERELFRECMGSTQRGGMIHAFFAARGTHKVPGADADSSMNVLGLLGNHPLFEALSTHATKAGVRLIDLDDDTDNDAGMAVQAYLVAPDVDDRRRRAIHDALPAGTPWVDVTTSQDTPQALPAQPSDATLVLVSRGASQPICELVDRADDPALIQALANTLKNLKRPVVVTRDESVIAALEAALTRTLAHAGNDKTRTVAAWRAEGWNLSPWLASDNPTEKACDDSERYRRPLDIAWQKTAKALVEAGCVHRDSDIDVLAVQAFGFPAHLGGPMFRAGLSN</sequence>
<dbReference type="RefSeq" id="WP_089730395.1">
    <property type="nucleotide sequence ID" value="NZ_FNGI01000011.1"/>
</dbReference>
<comment type="similarity">
    <text evidence="4">Belongs to the enoyl-CoA hydratase/isomerase family.</text>
</comment>
<evidence type="ECO:0000313" key="5">
    <source>
        <dbReference type="EMBL" id="SDM08891.1"/>
    </source>
</evidence>
<evidence type="ECO:0000313" key="6">
    <source>
        <dbReference type="Proteomes" id="UP000198654"/>
    </source>
</evidence>
<dbReference type="PANTHER" id="PTHR23309">
    <property type="entry name" value="3-HYDROXYACYL-COA DEHYROGENASE"/>
    <property type="match status" value="1"/>
</dbReference>
<dbReference type="PROSITE" id="PS00166">
    <property type="entry name" value="ENOYL_COA_HYDRATASE"/>
    <property type="match status" value="1"/>
</dbReference>
<dbReference type="Gene3D" id="3.90.226.10">
    <property type="entry name" value="2-enoyl-CoA Hydratase, Chain A, domain 1"/>
    <property type="match status" value="1"/>
</dbReference>
<evidence type="ECO:0000256" key="3">
    <source>
        <dbReference type="ARBA" id="ARBA00023268"/>
    </source>
</evidence>
<accession>A0A1G9QDT0</accession>
<keyword evidence="2" id="KW-0456">Lyase</keyword>
<evidence type="ECO:0000256" key="4">
    <source>
        <dbReference type="RuleBase" id="RU003707"/>
    </source>
</evidence>
<proteinExistence type="inferred from homology"/>
<reference evidence="5 6" key="1">
    <citation type="submission" date="2016-10" db="EMBL/GenBank/DDBJ databases">
        <authorList>
            <person name="de Groot N.N."/>
        </authorList>
    </citation>
    <scope>NUCLEOTIDE SEQUENCE [LARGE SCALE GENOMIC DNA]</scope>
    <source>
        <strain evidence="5 6">DSM 14789</strain>
    </source>
</reference>
<dbReference type="Pfam" id="PF00378">
    <property type="entry name" value="ECH_1"/>
    <property type="match status" value="1"/>
</dbReference>
<dbReference type="Gene3D" id="1.10.1040.50">
    <property type="match status" value="1"/>
</dbReference>
<dbReference type="EMBL" id="FNGI01000011">
    <property type="protein sequence ID" value="SDM08891.1"/>
    <property type="molecule type" value="Genomic_DNA"/>
</dbReference>